<dbReference type="RefSeq" id="WP_188611666.1">
    <property type="nucleotide sequence ID" value="NZ_BMGG01000009.1"/>
</dbReference>
<evidence type="ECO:0000313" key="2">
    <source>
        <dbReference type="EMBL" id="GGC84108.1"/>
    </source>
</evidence>
<keyword evidence="3" id="KW-1185">Reference proteome</keyword>
<dbReference type="InterPro" id="IPR025227">
    <property type="entry name" value="DUF4169"/>
</dbReference>
<feature type="compositionally biased region" description="Basic and acidic residues" evidence="1">
    <location>
        <begin position="33"/>
        <end position="60"/>
    </location>
</feature>
<protein>
    <recommendedName>
        <fullName evidence="4">DUF4169 domain-containing protein</fullName>
    </recommendedName>
</protein>
<feature type="region of interest" description="Disordered" evidence="1">
    <location>
        <begin position="1"/>
        <end position="95"/>
    </location>
</feature>
<evidence type="ECO:0008006" key="4">
    <source>
        <dbReference type="Google" id="ProtNLM"/>
    </source>
</evidence>
<dbReference type="Proteomes" id="UP000637002">
    <property type="component" value="Unassembled WGS sequence"/>
</dbReference>
<dbReference type="AlphaFoldDB" id="A0A916UR21"/>
<reference evidence="2" key="1">
    <citation type="journal article" date="2014" name="Int. J. Syst. Evol. Microbiol.">
        <title>Complete genome sequence of Corynebacterium casei LMG S-19264T (=DSM 44701T), isolated from a smear-ripened cheese.</title>
        <authorList>
            <consortium name="US DOE Joint Genome Institute (JGI-PGF)"/>
            <person name="Walter F."/>
            <person name="Albersmeier A."/>
            <person name="Kalinowski J."/>
            <person name="Ruckert C."/>
        </authorList>
    </citation>
    <scope>NUCLEOTIDE SEQUENCE</scope>
    <source>
        <strain evidence="2">CGMCC 1.12919</strain>
    </source>
</reference>
<dbReference type="EMBL" id="BMGG01000009">
    <property type="protein sequence ID" value="GGC84108.1"/>
    <property type="molecule type" value="Genomic_DNA"/>
</dbReference>
<evidence type="ECO:0000256" key="1">
    <source>
        <dbReference type="SAM" id="MobiDB-lite"/>
    </source>
</evidence>
<proteinExistence type="predicted"/>
<accession>A0A916UR21</accession>
<comment type="caution">
    <text evidence="2">The sequence shown here is derived from an EMBL/GenBank/DDBJ whole genome shotgun (WGS) entry which is preliminary data.</text>
</comment>
<organism evidence="2 3">
    <name type="scientific">Chelatococcus reniformis</name>
    <dbReference type="NCBI Taxonomy" id="1494448"/>
    <lineage>
        <taxon>Bacteria</taxon>
        <taxon>Pseudomonadati</taxon>
        <taxon>Pseudomonadota</taxon>
        <taxon>Alphaproteobacteria</taxon>
        <taxon>Hyphomicrobiales</taxon>
        <taxon>Chelatococcaceae</taxon>
        <taxon>Chelatococcus</taxon>
    </lineage>
</organism>
<gene>
    <name evidence="2" type="ORF">GCM10010994_47510</name>
</gene>
<reference evidence="2" key="2">
    <citation type="submission" date="2020-09" db="EMBL/GenBank/DDBJ databases">
        <authorList>
            <person name="Sun Q."/>
            <person name="Zhou Y."/>
        </authorList>
    </citation>
    <scope>NUCLEOTIDE SEQUENCE</scope>
    <source>
        <strain evidence="2">CGMCC 1.12919</strain>
    </source>
</reference>
<dbReference type="Pfam" id="PF13770">
    <property type="entry name" value="DUF4169"/>
    <property type="match status" value="1"/>
</dbReference>
<evidence type="ECO:0000313" key="3">
    <source>
        <dbReference type="Proteomes" id="UP000637002"/>
    </source>
</evidence>
<name>A0A916UR21_9HYPH</name>
<feature type="compositionally biased region" description="Basic and acidic residues" evidence="1">
    <location>
        <begin position="73"/>
        <end position="85"/>
    </location>
</feature>
<sequence>MAEIVNLRNARKARQRAEHETLAAANRTRFGRTKAERAREEKERDAAARQIDGHRLEQGAKKSTPVFGQDPAQNKELEQGDDSRKNLPALDDPSP</sequence>